<evidence type="ECO:0000313" key="3">
    <source>
        <dbReference type="EMBL" id="SQA78995.1"/>
    </source>
</evidence>
<evidence type="ECO:0000256" key="1">
    <source>
        <dbReference type="SAM" id="MobiDB-lite"/>
    </source>
</evidence>
<evidence type="ECO:0008006" key="5">
    <source>
        <dbReference type="Google" id="ProtNLM"/>
    </source>
</evidence>
<keyword evidence="2" id="KW-0732">Signal</keyword>
<organism evidence="3 4">
    <name type="scientific">Capnocytophaga ochracea</name>
    <dbReference type="NCBI Taxonomy" id="1018"/>
    <lineage>
        <taxon>Bacteria</taxon>
        <taxon>Pseudomonadati</taxon>
        <taxon>Bacteroidota</taxon>
        <taxon>Flavobacteriia</taxon>
        <taxon>Flavobacteriales</taxon>
        <taxon>Flavobacteriaceae</taxon>
        <taxon>Capnocytophaga</taxon>
    </lineage>
</organism>
<dbReference type="EMBL" id="UARG01000017">
    <property type="protein sequence ID" value="SQA78995.1"/>
    <property type="molecule type" value="Genomic_DNA"/>
</dbReference>
<sequence>MFLRRYILFFLTLLSFTLQAQQYPVDVQVFVTPPYPQSLRGYADTFEQKIQAHFLLKDLSTGGRPFVLRFSLEDFQGQVIAQTPDYITPYLVNLSPGVRRTLTNIDFKTLLRYENLYGINEATYNGLLPEGTYFIGLSLYDVATGRPVSNKGRAMIQVRRYSPPVLTMPQKGEVLTKKNAFQHIVFQWMPRDIAPFMQYEFTLKEVWDLTLVPEEAFMTGRLVYQTKTFSPALAYTNMMPILLENKRYVWQVRAFTNNPNNPNEQSYFKNNGNSETFYFDLVSHCEAPKFLTAITESTSAQLRWSAQAMMPNQEYPYKVMYREKGKTWKSQKVSMPYAKLTNLKRGRTYIYKVGVACGLETAYSSSVFGEESYMYSTEQEFTTTEEIDEKSQVQCGVKPEIRIKNTEPLQDNLYANTTFTAGDFPVTVLNATGSNGVYSGEGYVKVPYLQDTKIKVVFNGIKLNTERQLIEGKLVTTYDETERNVQFIQEGIGEVFGDKGKKDQKMPFEIENENNIQVDSITGRITITGKVDPKTGIAPKVTLPKGRDYVITDSQGKVYQLDESGKVTAEGTREEGTQLAQQAGKGDSKNPPINNKHFKVEWLFNDELANDTTGEIPYKALVKGKTSSFELRIQPADTTKYDFFFHTENGVKVEAESKGEGLYKITRKGAFDFAQEELWVVAKEKKDKKGKKEELIGKCILVHLSPKEVNVALVPTQSGKNLQEAIAKVQQIYEKVGVTLHITTERPFDISDQLKNGTLPTENEFGDLSTYSPEQNAVIAKFTTNRKPKENTYYIFLVNDGTGDHGYMRLGGQYGFVYSVNARTIAHELGHGIFKLEHPFKGKNADKGKTTALMDYNEGQDFFYRDWKQINDPKVKLYAFQGQGEGEYNANAHLGLTPDGVIFDTFFLNGKKINTTIEVAPDKYTIQKISYQGYQYYWDRQSKVFVGIEGAIKVKREAKNINNKVNIYRSRKDGCTYDYLTIPWETKDEQSTNIVQTIEKYIAQYNESYWRIAPYTVRDASCGKEFFTHLRERDLQECSTAEINEGRKILQGLLAEANPERVTSIVNSYCMAAISGLTYGEIEKLFDIIASQERITEHSEVALLRLMSGIKTTDYKRFYAHLEANGNKLLKHLIEEIDDASVNFLTDKKNYTNFIGALVWMFNHNPASIEDRWGKNEEDFAKRTLNLNPISYSEYSSFMYSSSTSKKNEGEYVSATGNIKLYDVYTIESSKTVLVKGDVPIDVVKQREPITEVSPLTPLIIVPDKDKLPLLQTALEGNNLGNEVYIVPAIFLKYSNDKIRNDYIEKGVINTLDVATIALSGGTALVTKVHWVRRAWALAEVVGAVGNIVVNTQDIDPNSLLGQVANSYNLAMGVIGIKNLGQAGYKFAKNLPQATKELLQKNGNLRSLLVEKYLSYRIAITKLKNSDEWVKLSSDVRKEIVQQEKVFIELTDAKNIPNDQWGIKGAFINGKTSEDILSIPKGQRPAPSTYLSSGYIQQHLAKFEKEGGAFIIRRRDVVESNYITMAPRKFIGLRSDMEGVIRKYNDSNKNLNVLIEELDLGKDYFKATDEVFFVKVPPEKFTFDFPNGNEVGAYDELWIPGGCTIHGTKEAVISNSENLIHNKDWDTFINFFGSNNVLKIK</sequence>
<dbReference type="Proteomes" id="UP000249891">
    <property type="component" value="Unassembled WGS sequence"/>
</dbReference>
<name>A0A2X2RX38_CAPOC</name>
<gene>
    <name evidence="3" type="ORF">NCTC11546_02247</name>
</gene>
<reference evidence="3 4" key="1">
    <citation type="submission" date="2018-06" db="EMBL/GenBank/DDBJ databases">
        <authorList>
            <consortium name="Pathogen Informatics"/>
            <person name="Doyle S."/>
        </authorList>
    </citation>
    <scope>NUCLEOTIDE SEQUENCE [LARGE SCALE GENOMIC DNA]</scope>
    <source>
        <strain evidence="3 4">NCTC11546</strain>
    </source>
</reference>
<dbReference type="CDD" id="cd00063">
    <property type="entry name" value="FN3"/>
    <property type="match status" value="1"/>
</dbReference>
<protein>
    <recommendedName>
        <fullName evidence="5">Fibronectin type III domain</fullName>
    </recommendedName>
</protein>
<evidence type="ECO:0000313" key="4">
    <source>
        <dbReference type="Proteomes" id="UP000249891"/>
    </source>
</evidence>
<proteinExistence type="predicted"/>
<feature type="region of interest" description="Disordered" evidence="1">
    <location>
        <begin position="565"/>
        <end position="592"/>
    </location>
</feature>
<feature type="chain" id="PRO_5016019322" description="Fibronectin type III domain" evidence="2">
    <location>
        <begin position="21"/>
        <end position="1641"/>
    </location>
</feature>
<evidence type="ECO:0000256" key="2">
    <source>
        <dbReference type="SAM" id="SignalP"/>
    </source>
</evidence>
<dbReference type="InterPro" id="IPR013783">
    <property type="entry name" value="Ig-like_fold"/>
</dbReference>
<dbReference type="InterPro" id="IPR003961">
    <property type="entry name" value="FN3_dom"/>
</dbReference>
<dbReference type="SUPFAM" id="SSF49265">
    <property type="entry name" value="Fibronectin type III"/>
    <property type="match status" value="1"/>
</dbReference>
<feature type="signal peptide" evidence="2">
    <location>
        <begin position="1"/>
        <end position="20"/>
    </location>
</feature>
<dbReference type="Gene3D" id="2.60.40.10">
    <property type="entry name" value="Immunoglobulins"/>
    <property type="match status" value="1"/>
</dbReference>
<dbReference type="RefSeq" id="WP_252864886.1">
    <property type="nucleotide sequence ID" value="NZ_UARG01000017.1"/>
</dbReference>
<dbReference type="InterPro" id="IPR036116">
    <property type="entry name" value="FN3_sf"/>
</dbReference>
<accession>A0A2X2RX38</accession>